<evidence type="ECO:0000313" key="1">
    <source>
        <dbReference type="EMBL" id="KAH3750686.1"/>
    </source>
</evidence>
<protein>
    <submittedName>
        <fullName evidence="1">Uncharacterized protein</fullName>
    </submittedName>
</protein>
<organism evidence="1 2">
    <name type="scientific">Dreissena polymorpha</name>
    <name type="common">Zebra mussel</name>
    <name type="synonym">Mytilus polymorpha</name>
    <dbReference type="NCBI Taxonomy" id="45954"/>
    <lineage>
        <taxon>Eukaryota</taxon>
        <taxon>Metazoa</taxon>
        <taxon>Spiralia</taxon>
        <taxon>Lophotrochozoa</taxon>
        <taxon>Mollusca</taxon>
        <taxon>Bivalvia</taxon>
        <taxon>Autobranchia</taxon>
        <taxon>Heteroconchia</taxon>
        <taxon>Euheterodonta</taxon>
        <taxon>Imparidentia</taxon>
        <taxon>Neoheterodontei</taxon>
        <taxon>Myida</taxon>
        <taxon>Dreissenoidea</taxon>
        <taxon>Dreissenidae</taxon>
        <taxon>Dreissena</taxon>
    </lineage>
</organism>
<sequence>MDKRRHGHASDGHPGDKYNWTVWKCSVSPGILKAPDAAHYLIRISNISGNSSRYISACVIGILWASGKT</sequence>
<dbReference type="Proteomes" id="UP000828390">
    <property type="component" value="Unassembled WGS sequence"/>
</dbReference>
<keyword evidence="2" id="KW-1185">Reference proteome</keyword>
<accession>A0A9D4I5C1</accession>
<dbReference type="AlphaFoldDB" id="A0A9D4I5C1"/>
<reference evidence="1" key="2">
    <citation type="submission" date="2020-11" db="EMBL/GenBank/DDBJ databases">
        <authorList>
            <person name="McCartney M.A."/>
            <person name="Auch B."/>
            <person name="Kono T."/>
            <person name="Mallez S."/>
            <person name="Becker A."/>
            <person name="Gohl D.M."/>
            <person name="Silverstein K.A.T."/>
            <person name="Koren S."/>
            <person name="Bechman K.B."/>
            <person name="Herman A."/>
            <person name="Abrahante J.E."/>
            <person name="Garbe J."/>
        </authorList>
    </citation>
    <scope>NUCLEOTIDE SEQUENCE</scope>
    <source>
        <strain evidence="1">Duluth1</strain>
        <tissue evidence="1">Whole animal</tissue>
    </source>
</reference>
<evidence type="ECO:0000313" key="2">
    <source>
        <dbReference type="Proteomes" id="UP000828390"/>
    </source>
</evidence>
<comment type="caution">
    <text evidence="1">The sequence shown here is derived from an EMBL/GenBank/DDBJ whole genome shotgun (WGS) entry which is preliminary data.</text>
</comment>
<name>A0A9D4I5C1_DREPO</name>
<proteinExistence type="predicted"/>
<gene>
    <name evidence="1" type="ORF">DPMN_185216</name>
</gene>
<reference evidence="1" key="1">
    <citation type="journal article" date="2019" name="bioRxiv">
        <title>The Genome of the Zebra Mussel, Dreissena polymorpha: A Resource for Invasive Species Research.</title>
        <authorList>
            <person name="McCartney M.A."/>
            <person name="Auch B."/>
            <person name="Kono T."/>
            <person name="Mallez S."/>
            <person name="Zhang Y."/>
            <person name="Obille A."/>
            <person name="Becker A."/>
            <person name="Abrahante J.E."/>
            <person name="Garbe J."/>
            <person name="Badalamenti J.P."/>
            <person name="Herman A."/>
            <person name="Mangelson H."/>
            <person name="Liachko I."/>
            <person name="Sullivan S."/>
            <person name="Sone E.D."/>
            <person name="Koren S."/>
            <person name="Silverstein K.A.T."/>
            <person name="Beckman K.B."/>
            <person name="Gohl D.M."/>
        </authorList>
    </citation>
    <scope>NUCLEOTIDE SEQUENCE</scope>
    <source>
        <strain evidence="1">Duluth1</strain>
        <tissue evidence="1">Whole animal</tissue>
    </source>
</reference>
<dbReference type="EMBL" id="JAIWYP010000010">
    <property type="protein sequence ID" value="KAH3750686.1"/>
    <property type="molecule type" value="Genomic_DNA"/>
</dbReference>